<sequence length="190" mass="21261">MSLRHPQVIYVITAMVCLAGISSLMTMPRREDPKIPIRRGLVLAAYPGATANQVEEQVTKRIEERLFAFGEVRKARTVSTSMVGGVVIDVTLEDAVVDADRFWSKLRHELNELGVTELPQGVLGPIVNSDFGDVIAILLSVTGEQYGYRELQEYLERVETEILRLPAVSKVKRIGEQTEKIYVTSTMEQL</sequence>
<dbReference type="Gene3D" id="3.30.70.1430">
    <property type="entry name" value="Multidrug efflux transporter AcrB pore domain"/>
    <property type="match status" value="1"/>
</dbReference>
<dbReference type="InterPro" id="IPR001036">
    <property type="entry name" value="Acrflvin-R"/>
</dbReference>
<protein>
    <recommendedName>
        <fullName evidence="3">Acriflavin resistance protein</fullName>
    </recommendedName>
</protein>
<dbReference type="SUPFAM" id="SSF82693">
    <property type="entry name" value="Multidrug efflux transporter AcrB pore domain, PN1, PN2, PC1 and PC2 subdomains"/>
    <property type="match status" value="2"/>
</dbReference>
<dbReference type="Gene3D" id="1.20.1640.10">
    <property type="entry name" value="Multidrug efflux transporter AcrB transmembrane domain"/>
    <property type="match status" value="1"/>
</dbReference>
<dbReference type="Gene3D" id="3.30.70.1320">
    <property type="entry name" value="Multidrug efflux transporter AcrB pore domain like"/>
    <property type="match status" value="1"/>
</dbReference>
<dbReference type="Gene3D" id="3.30.2090.10">
    <property type="entry name" value="Multidrug efflux transporter AcrB TolC docking domain, DN and DC subdomains"/>
    <property type="match status" value="1"/>
</dbReference>
<dbReference type="AlphaFoldDB" id="A0A382Z4Q0"/>
<gene>
    <name evidence="2" type="ORF">METZ01_LOCUS442919</name>
</gene>
<organism evidence="2">
    <name type="scientific">marine metagenome</name>
    <dbReference type="NCBI Taxonomy" id="408172"/>
    <lineage>
        <taxon>unclassified sequences</taxon>
        <taxon>metagenomes</taxon>
        <taxon>ecological metagenomes</taxon>
    </lineage>
</organism>
<name>A0A382Z4Q0_9ZZZZ</name>
<dbReference type="PANTHER" id="PTHR32063:SF18">
    <property type="entry name" value="CATION EFFLUX SYSTEM PROTEIN"/>
    <property type="match status" value="1"/>
</dbReference>
<keyword evidence="1" id="KW-1133">Transmembrane helix</keyword>
<dbReference type="GO" id="GO:0005886">
    <property type="term" value="C:plasma membrane"/>
    <property type="evidence" value="ECO:0007669"/>
    <property type="project" value="TreeGrafter"/>
</dbReference>
<reference evidence="2" key="1">
    <citation type="submission" date="2018-05" db="EMBL/GenBank/DDBJ databases">
        <authorList>
            <person name="Lanie J.A."/>
            <person name="Ng W.-L."/>
            <person name="Kazmierczak K.M."/>
            <person name="Andrzejewski T.M."/>
            <person name="Davidsen T.M."/>
            <person name="Wayne K.J."/>
            <person name="Tettelin H."/>
            <person name="Glass J.I."/>
            <person name="Rusch D."/>
            <person name="Podicherti R."/>
            <person name="Tsui H.-C.T."/>
            <person name="Winkler M.E."/>
        </authorList>
    </citation>
    <scope>NUCLEOTIDE SEQUENCE</scope>
</reference>
<dbReference type="EMBL" id="UINC01180722">
    <property type="protein sequence ID" value="SVD90065.1"/>
    <property type="molecule type" value="Genomic_DNA"/>
</dbReference>
<keyword evidence="1" id="KW-0812">Transmembrane</keyword>
<keyword evidence="1" id="KW-0472">Membrane</keyword>
<dbReference type="InterPro" id="IPR027463">
    <property type="entry name" value="AcrB_DN_DC_subdom"/>
</dbReference>
<feature type="transmembrane region" description="Helical" evidence="1">
    <location>
        <begin position="6"/>
        <end position="25"/>
    </location>
</feature>
<proteinExistence type="predicted"/>
<feature type="non-terminal residue" evidence="2">
    <location>
        <position position="190"/>
    </location>
</feature>
<evidence type="ECO:0000313" key="2">
    <source>
        <dbReference type="EMBL" id="SVD90065.1"/>
    </source>
</evidence>
<evidence type="ECO:0008006" key="3">
    <source>
        <dbReference type="Google" id="ProtNLM"/>
    </source>
</evidence>
<accession>A0A382Z4Q0</accession>
<dbReference type="GO" id="GO:0042910">
    <property type="term" value="F:xenobiotic transmembrane transporter activity"/>
    <property type="evidence" value="ECO:0007669"/>
    <property type="project" value="TreeGrafter"/>
</dbReference>
<dbReference type="Pfam" id="PF00873">
    <property type="entry name" value="ACR_tran"/>
    <property type="match status" value="1"/>
</dbReference>
<evidence type="ECO:0000256" key="1">
    <source>
        <dbReference type="SAM" id="Phobius"/>
    </source>
</evidence>
<dbReference type="PANTHER" id="PTHR32063">
    <property type="match status" value="1"/>
</dbReference>